<dbReference type="GO" id="GO:0106026">
    <property type="term" value="F:Gly-tRNA(Ala) deacylase activity"/>
    <property type="evidence" value="ECO:0007669"/>
    <property type="project" value="UniProtKB-UniRule"/>
</dbReference>
<dbReference type="GO" id="GO:0005737">
    <property type="term" value="C:cytoplasm"/>
    <property type="evidence" value="ECO:0007669"/>
    <property type="project" value="UniProtKB-SubCell"/>
</dbReference>
<dbReference type="EMBL" id="CP048620">
    <property type="protein sequence ID" value="QPJ66627.1"/>
    <property type="molecule type" value="Genomic_DNA"/>
</dbReference>
<name>A0A7T0C4Z8_9BACT</name>
<dbReference type="Pfam" id="PF02580">
    <property type="entry name" value="Tyr_Deacylase"/>
    <property type="match status" value="1"/>
</dbReference>
<evidence type="ECO:0000256" key="2">
    <source>
        <dbReference type="HAMAP-Rule" id="MF_00518"/>
    </source>
</evidence>
<dbReference type="Proteomes" id="UP000594464">
    <property type="component" value="Chromosome"/>
</dbReference>
<dbReference type="InterPro" id="IPR003732">
    <property type="entry name" value="Daa-tRNA_deacyls_DTD"/>
</dbReference>
<protein>
    <recommendedName>
        <fullName evidence="2">D-aminoacyl-tRNA deacylase</fullName>
        <shortName evidence="2">DTD</shortName>
        <ecNumber evidence="2">3.1.1.96</ecNumber>
    </recommendedName>
    <alternativeName>
        <fullName evidence="2">Gly-tRNA(Ala) deacylase</fullName>
        <ecNumber evidence="2">3.1.1.-</ecNumber>
    </alternativeName>
</protein>
<evidence type="ECO:0000256" key="1">
    <source>
        <dbReference type="ARBA" id="ARBA00009673"/>
    </source>
</evidence>
<proteinExistence type="inferred from homology"/>
<dbReference type="CDD" id="cd00563">
    <property type="entry name" value="Dtyr_deacylase"/>
    <property type="match status" value="1"/>
</dbReference>
<dbReference type="AlphaFoldDB" id="A0A7T0C4Z8"/>
<keyword evidence="2" id="KW-0963">Cytoplasm</keyword>
<dbReference type="PANTHER" id="PTHR10472">
    <property type="entry name" value="D-TYROSYL-TRNA TYR DEACYLASE"/>
    <property type="match status" value="1"/>
</dbReference>
<dbReference type="NCBIfam" id="TIGR00256">
    <property type="entry name" value="D-aminoacyl-tRNA deacylase"/>
    <property type="match status" value="1"/>
</dbReference>
<evidence type="ECO:0000313" key="4">
    <source>
        <dbReference type="Proteomes" id="UP000594464"/>
    </source>
</evidence>
<keyword evidence="2" id="KW-0694">RNA-binding</keyword>
<feature type="short sequence motif" description="Gly-cisPro motif, important for rejection of L-amino acids" evidence="2">
    <location>
        <begin position="137"/>
        <end position="138"/>
    </location>
</feature>
<dbReference type="SUPFAM" id="SSF69500">
    <property type="entry name" value="DTD-like"/>
    <property type="match status" value="1"/>
</dbReference>
<comment type="subunit">
    <text evidence="2">Homodimer.</text>
</comment>
<gene>
    <name evidence="2" type="primary">dtd</name>
    <name evidence="3" type="ORF">G3M78_14930</name>
</gene>
<comment type="function">
    <text evidence="2">An aminoacyl-tRNA editing enzyme that deacylates mischarged D-aminoacyl-tRNAs. Also deacylates mischarged glycyl-tRNA(Ala), protecting cells against glycine mischarging by AlaRS. Acts via tRNA-based rather than protein-based catalysis; rejects L-amino acids rather than detecting D-amino acids in the active site. By recycling D-aminoacyl-tRNA to D-amino acids and free tRNA molecules, this enzyme counteracts the toxicity associated with the formation of D-aminoacyl-tRNA entities in vivo and helps enforce protein L-homochirality.</text>
</comment>
<comment type="catalytic activity">
    <reaction evidence="2">
        <text>glycyl-tRNA(Ala) + H2O = tRNA(Ala) + glycine + H(+)</text>
        <dbReference type="Rhea" id="RHEA:53744"/>
        <dbReference type="Rhea" id="RHEA-COMP:9657"/>
        <dbReference type="Rhea" id="RHEA-COMP:13640"/>
        <dbReference type="ChEBI" id="CHEBI:15377"/>
        <dbReference type="ChEBI" id="CHEBI:15378"/>
        <dbReference type="ChEBI" id="CHEBI:57305"/>
        <dbReference type="ChEBI" id="CHEBI:78442"/>
        <dbReference type="ChEBI" id="CHEBI:78522"/>
    </reaction>
</comment>
<dbReference type="GO" id="GO:0000049">
    <property type="term" value="F:tRNA binding"/>
    <property type="evidence" value="ECO:0007669"/>
    <property type="project" value="UniProtKB-UniRule"/>
</dbReference>
<sequence length="145" mass="15555">MKIVIQRVSRATVSVDGEEVGRIGKGLLVLFGAEKGDGNESVDYLAEKTAALRIFPDAEGKMNFSCKDAGGQILAVSQFTLAADCSKGRRPGFDRAAPPDLAKLLYERYVEKLSALGLETATGRFAADMQVELVNDGPATFILEK</sequence>
<comment type="domain">
    <text evidence="2">A Gly-cisPro motif from one monomer fits into the active site of the other monomer to allow specific chiral rejection of L-amino acids.</text>
</comment>
<dbReference type="Gene3D" id="3.50.80.10">
    <property type="entry name" value="D-tyrosyl-tRNA(Tyr) deacylase"/>
    <property type="match status" value="1"/>
</dbReference>
<dbReference type="GO" id="GO:0043908">
    <property type="term" value="F:Ser(Gly)-tRNA(Ala) hydrolase activity"/>
    <property type="evidence" value="ECO:0007669"/>
    <property type="project" value="UniProtKB-UniRule"/>
</dbReference>
<comment type="catalytic activity">
    <reaction evidence="2">
        <text>a D-aminoacyl-tRNA + H2O = a tRNA + a D-alpha-amino acid + H(+)</text>
        <dbReference type="Rhea" id="RHEA:13953"/>
        <dbReference type="Rhea" id="RHEA-COMP:10123"/>
        <dbReference type="Rhea" id="RHEA-COMP:10124"/>
        <dbReference type="ChEBI" id="CHEBI:15377"/>
        <dbReference type="ChEBI" id="CHEBI:15378"/>
        <dbReference type="ChEBI" id="CHEBI:59871"/>
        <dbReference type="ChEBI" id="CHEBI:78442"/>
        <dbReference type="ChEBI" id="CHEBI:79333"/>
        <dbReference type="EC" id="3.1.1.96"/>
    </reaction>
</comment>
<dbReference type="GO" id="GO:0051500">
    <property type="term" value="F:D-tyrosyl-tRNA(Tyr) deacylase activity"/>
    <property type="evidence" value="ECO:0007669"/>
    <property type="project" value="TreeGrafter"/>
</dbReference>
<dbReference type="GO" id="GO:0019478">
    <property type="term" value="P:D-amino acid catabolic process"/>
    <property type="evidence" value="ECO:0007669"/>
    <property type="project" value="UniProtKB-UniRule"/>
</dbReference>
<comment type="subcellular location">
    <subcellularLocation>
        <location evidence="2">Cytoplasm</location>
    </subcellularLocation>
</comment>
<dbReference type="InterPro" id="IPR023509">
    <property type="entry name" value="DTD-like_sf"/>
</dbReference>
<accession>A0A7T0C4Z8</accession>
<dbReference type="EC" id="3.1.1.96" evidence="2"/>
<dbReference type="FunFam" id="3.50.80.10:FF:000001">
    <property type="entry name" value="D-aminoacyl-tRNA deacylase"/>
    <property type="match status" value="1"/>
</dbReference>
<organism evidence="3 4">
    <name type="scientific">Candidatus Nitrohelix vancouverensis</name>
    <dbReference type="NCBI Taxonomy" id="2705534"/>
    <lineage>
        <taxon>Bacteria</taxon>
        <taxon>Pseudomonadati</taxon>
        <taxon>Nitrospinota/Tectimicrobiota group</taxon>
        <taxon>Nitrospinota</taxon>
        <taxon>Nitrospinia</taxon>
        <taxon>Nitrospinales</taxon>
        <taxon>Nitrospinaceae</taxon>
        <taxon>Candidatus Nitrohelix</taxon>
    </lineage>
</organism>
<keyword evidence="2 3" id="KW-0378">Hydrolase</keyword>
<dbReference type="KEGG" id="nva:G3M78_14930"/>
<reference evidence="4" key="1">
    <citation type="submission" date="2020-02" db="EMBL/GenBank/DDBJ databases">
        <title>Genomic and physiological characterization of two novel Nitrospinaceae genera.</title>
        <authorList>
            <person name="Mueller A.J."/>
            <person name="Jung M.-Y."/>
            <person name="Strachan C.R."/>
            <person name="Herbold C.W."/>
            <person name="Kirkegaard R.H."/>
            <person name="Daims H."/>
        </authorList>
    </citation>
    <scope>NUCLEOTIDE SEQUENCE [LARGE SCALE GENOMIC DNA]</scope>
</reference>
<comment type="similarity">
    <text evidence="1 2">Belongs to the DTD family.</text>
</comment>
<keyword evidence="2" id="KW-0820">tRNA-binding</keyword>
<dbReference type="EC" id="3.1.1.-" evidence="2"/>
<dbReference type="PANTHER" id="PTHR10472:SF5">
    <property type="entry name" value="D-AMINOACYL-TRNA DEACYLASE 1"/>
    <property type="match status" value="1"/>
</dbReference>
<evidence type="ECO:0000313" key="3">
    <source>
        <dbReference type="EMBL" id="QPJ66627.1"/>
    </source>
</evidence>
<dbReference type="HAMAP" id="MF_00518">
    <property type="entry name" value="Deacylase_Dtd"/>
    <property type="match status" value="1"/>
</dbReference>